<evidence type="ECO:0000256" key="2">
    <source>
        <dbReference type="ARBA" id="ARBA00023158"/>
    </source>
</evidence>
<dbReference type="PANTHER" id="PTHR46602:SF1">
    <property type="entry name" value="PROTEIN SUPPRESSOR OF GENE SILENCING 3"/>
    <property type="match status" value="1"/>
</dbReference>
<dbReference type="GO" id="GO:0051607">
    <property type="term" value="P:defense response to virus"/>
    <property type="evidence" value="ECO:0007669"/>
    <property type="project" value="InterPro"/>
</dbReference>
<evidence type="ECO:0000256" key="4">
    <source>
        <dbReference type="SAM" id="MobiDB-lite"/>
    </source>
</evidence>
<feature type="region of interest" description="Disordered" evidence="4">
    <location>
        <begin position="132"/>
        <end position="192"/>
    </location>
</feature>
<evidence type="ECO:0000256" key="3">
    <source>
        <dbReference type="ARBA" id="ARBA00024022"/>
    </source>
</evidence>
<dbReference type="PANTHER" id="PTHR46602">
    <property type="entry name" value="PROTEIN SUPPRESSOR OF GENE SILENCING 3"/>
    <property type="match status" value="1"/>
</dbReference>
<dbReference type="OrthoDB" id="1936239at2759"/>
<accession>A0A7J7LFQ8</accession>
<dbReference type="InterPro" id="IPR005380">
    <property type="entry name" value="XS_domain"/>
</dbReference>
<feature type="domain" description="Zinc finger-XS" evidence="6">
    <location>
        <begin position="225"/>
        <end position="263"/>
    </location>
</feature>
<dbReference type="InterPro" id="IPR038588">
    <property type="entry name" value="XS_domain_sf"/>
</dbReference>
<dbReference type="Gene3D" id="3.30.70.2890">
    <property type="entry name" value="XS domain"/>
    <property type="match status" value="1"/>
</dbReference>
<proteinExistence type="inferred from homology"/>
<dbReference type="InterPro" id="IPR044287">
    <property type="entry name" value="SGS3"/>
</dbReference>
<dbReference type="Pfam" id="PF03468">
    <property type="entry name" value="XS"/>
    <property type="match status" value="1"/>
</dbReference>
<reference evidence="7 8" key="1">
    <citation type="journal article" date="2020" name="IScience">
        <title>Genome Sequencing of the Endangered Kingdonia uniflora (Circaeasteraceae, Ranunculales) Reveals Potential Mechanisms of Evolutionary Specialization.</title>
        <authorList>
            <person name="Sun Y."/>
            <person name="Deng T."/>
            <person name="Zhang A."/>
            <person name="Moore M.J."/>
            <person name="Landis J.B."/>
            <person name="Lin N."/>
            <person name="Zhang H."/>
            <person name="Zhang X."/>
            <person name="Huang J."/>
            <person name="Zhang X."/>
            <person name="Sun H."/>
            <person name="Wang H."/>
        </authorList>
    </citation>
    <scope>NUCLEOTIDE SEQUENCE [LARGE SCALE GENOMIC DNA]</scope>
    <source>
        <strain evidence="7">TB1705</strain>
        <tissue evidence="7">Leaf</tissue>
    </source>
</reference>
<feature type="compositionally biased region" description="Polar residues" evidence="4">
    <location>
        <begin position="1"/>
        <end position="18"/>
    </location>
</feature>
<feature type="region of interest" description="Disordered" evidence="4">
    <location>
        <begin position="1"/>
        <end position="39"/>
    </location>
</feature>
<feature type="compositionally biased region" description="Acidic residues" evidence="4">
    <location>
        <begin position="154"/>
        <end position="185"/>
    </location>
</feature>
<comment type="caution">
    <text evidence="7">The sequence shown here is derived from an EMBL/GenBank/DDBJ whole genome shotgun (WGS) entry which is preliminary data.</text>
</comment>
<keyword evidence="1" id="KW-0175">Coiled coil</keyword>
<feature type="region of interest" description="Disordered" evidence="4">
    <location>
        <begin position="64"/>
        <end position="105"/>
    </location>
</feature>
<name>A0A7J7LFQ8_9MAGN</name>
<comment type="similarity">
    <text evidence="3">Belongs to the SGS3 family.</text>
</comment>
<evidence type="ECO:0000259" key="5">
    <source>
        <dbReference type="Pfam" id="PF03468"/>
    </source>
</evidence>
<gene>
    <name evidence="7" type="ORF">GIB67_000856</name>
</gene>
<evidence type="ECO:0000259" key="6">
    <source>
        <dbReference type="Pfam" id="PF03470"/>
    </source>
</evidence>
<dbReference type="GO" id="GO:0031047">
    <property type="term" value="P:regulatory ncRNA-mediated gene silencing"/>
    <property type="evidence" value="ECO:0007669"/>
    <property type="project" value="UniProtKB-KW"/>
</dbReference>
<feature type="region of interest" description="Disordered" evidence="4">
    <location>
        <begin position="529"/>
        <end position="576"/>
    </location>
</feature>
<feature type="compositionally biased region" description="Polar residues" evidence="4">
    <location>
        <begin position="66"/>
        <end position="77"/>
    </location>
</feature>
<dbReference type="Pfam" id="PF03470">
    <property type="entry name" value="zf-XS"/>
    <property type="match status" value="1"/>
</dbReference>
<evidence type="ECO:0000256" key="1">
    <source>
        <dbReference type="ARBA" id="ARBA00023054"/>
    </source>
</evidence>
<feature type="domain" description="XS" evidence="5">
    <location>
        <begin position="296"/>
        <end position="410"/>
    </location>
</feature>
<protein>
    <submittedName>
        <fullName evidence="7">Uncharacterized protein</fullName>
    </submittedName>
</protein>
<dbReference type="Proteomes" id="UP000541444">
    <property type="component" value="Unassembled WGS sequence"/>
</dbReference>
<dbReference type="AlphaFoldDB" id="A0A7J7LFQ8"/>
<sequence>MSSGNGNGKSSYVINGSLSAKGKNVSHGSPRYPPGVNQLSHDKAATNIESSQDGAWEVYGKKNRNKAGNNVQKQWAPQGSAPRAWGEPNVGAGSNGDWKKPVGRGNTKTYLPNTVFEKAYVGPPPVIPPPLQNGWSWPARTDGSSQPVLPAHIEDDDGHIEEDDDDDDEIMDDTDDDLLSDDYDSDASTKSHDTRKKSKWFNTFFEQLENLSPDEINEPSRQWHCPACQNGRGSINWYTGLQPLMVHAKTRRAKRVKPHREFAELLDEELIRLGTSVIPSGEAFGKWKGLRETVSDREIVWPPMVVVMNTQLERADNEKWIGMGNPELLEYFSSYKAVKARHSYGPQGHRGMSVLIFEPSAMGFLEAERLHKHFIGEKTDRDAWDHRRVLFYPGGERQLYGYLADNNDLNNFNQHSQGKTKLKFEMRSYLEMVDGPMKKMSKDNEQLVYLKNKVDRERKHSKALQESFGVVSEKLRKTMQENRIVRQRTKAQHEQNKEEMDFQEKFYKDQIGVIQEALAEKEKHMEELLQKERNKLKQSEGESKSKEEQELRKRQTDKFIHDQDEGIEEFEAKRES</sequence>
<organism evidence="7 8">
    <name type="scientific">Kingdonia uniflora</name>
    <dbReference type="NCBI Taxonomy" id="39325"/>
    <lineage>
        <taxon>Eukaryota</taxon>
        <taxon>Viridiplantae</taxon>
        <taxon>Streptophyta</taxon>
        <taxon>Embryophyta</taxon>
        <taxon>Tracheophyta</taxon>
        <taxon>Spermatophyta</taxon>
        <taxon>Magnoliopsida</taxon>
        <taxon>Ranunculales</taxon>
        <taxon>Circaeasteraceae</taxon>
        <taxon>Kingdonia</taxon>
    </lineage>
</organism>
<keyword evidence="8" id="KW-1185">Reference proteome</keyword>
<evidence type="ECO:0000313" key="8">
    <source>
        <dbReference type="Proteomes" id="UP000541444"/>
    </source>
</evidence>
<evidence type="ECO:0000313" key="7">
    <source>
        <dbReference type="EMBL" id="KAF6141475.1"/>
    </source>
</evidence>
<dbReference type="EMBL" id="JACGCM010002325">
    <property type="protein sequence ID" value="KAF6141475.1"/>
    <property type="molecule type" value="Genomic_DNA"/>
</dbReference>
<dbReference type="InterPro" id="IPR005381">
    <property type="entry name" value="Znf-XS_domain"/>
</dbReference>
<keyword evidence="2" id="KW-0943">RNA-mediated gene silencing</keyword>